<dbReference type="EMBL" id="KP892657">
    <property type="protein sequence ID" value="AKI85278.1"/>
    <property type="molecule type" value="Genomic_DNA"/>
</dbReference>
<feature type="region of interest" description="Disordered" evidence="1">
    <location>
        <begin position="72"/>
        <end position="101"/>
    </location>
</feature>
<organism evidence="2">
    <name type="scientific">uncultured organism</name>
    <dbReference type="NCBI Taxonomy" id="155900"/>
    <lineage>
        <taxon>unclassified sequences</taxon>
        <taxon>environmental samples</taxon>
    </lineage>
</organism>
<accession>A0A0G2YN74</accession>
<name>A0A0G2YN74_9ZZZZ</name>
<sequence>MPSTSKIQRFIGVLLSGACDSHGYHGRVPVHAKSSHEPAHGCSRVTYVTAERAGGAGKGDGDAGNRCAGGLADGERAGRTTGRHQVRCRPAASARSVVAGS</sequence>
<protein>
    <submittedName>
        <fullName evidence="2">Uncharacterized protein</fullName>
    </submittedName>
</protein>
<dbReference type="AlphaFoldDB" id="A0A0G2YN74"/>
<evidence type="ECO:0000256" key="1">
    <source>
        <dbReference type="SAM" id="MobiDB-lite"/>
    </source>
</evidence>
<proteinExistence type="predicted"/>
<reference evidence="2" key="1">
    <citation type="journal article" date="2015" name="Front. Microbiol.">
        <title>Identification of novel esterase-active enzymes from hot environments by use of the host bacterium Thermus thermophilus.</title>
        <authorList>
            <person name="Leis B."/>
            <person name="Angelov A."/>
            <person name="Mientus M."/>
            <person name="Li H."/>
            <person name="Pham V.T."/>
            <person name="Lauinger B."/>
            <person name="Bongen P."/>
            <person name="Pietruszka J."/>
            <person name="Goncalves L.G."/>
            <person name="Santos H."/>
            <person name="Liebl W."/>
        </authorList>
    </citation>
    <scope>NUCLEOTIDE SEQUENCE</scope>
</reference>
<evidence type="ECO:0000313" key="2">
    <source>
        <dbReference type="EMBL" id="AKI85278.1"/>
    </source>
</evidence>